<keyword evidence="1" id="KW-0805">Transcription regulation</keyword>
<dbReference type="Proteomes" id="UP000234479">
    <property type="component" value="Unassembled WGS sequence"/>
</dbReference>
<dbReference type="Pfam" id="PF00392">
    <property type="entry name" value="GntR"/>
    <property type="match status" value="1"/>
</dbReference>
<evidence type="ECO:0000256" key="3">
    <source>
        <dbReference type="ARBA" id="ARBA00023163"/>
    </source>
</evidence>
<keyword evidence="2" id="KW-0238">DNA-binding</keyword>
<dbReference type="InterPro" id="IPR000524">
    <property type="entry name" value="Tscrpt_reg_HTH_GntR"/>
</dbReference>
<dbReference type="CDD" id="cd07377">
    <property type="entry name" value="WHTH_GntR"/>
    <property type="match status" value="1"/>
</dbReference>
<comment type="caution">
    <text evidence="5">The sequence shown here is derived from an EMBL/GenBank/DDBJ whole genome shotgun (WGS) entry which is preliminary data.</text>
</comment>
<dbReference type="SMART" id="SM00895">
    <property type="entry name" value="FCD"/>
    <property type="match status" value="1"/>
</dbReference>
<proteinExistence type="predicted"/>
<dbReference type="SUPFAM" id="SSF48008">
    <property type="entry name" value="GntR ligand-binding domain-like"/>
    <property type="match status" value="1"/>
</dbReference>
<feature type="domain" description="HTH gntR-type" evidence="4">
    <location>
        <begin position="8"/>
        <end position="75"/>
    </location>
</feature>
<accession>A0A2N5DAD5</accession>
<dbReference type="InterPro" id="IPR036390">
    <property type="entry name" value="WH_DNA-bd_sf"/>
</dbReference>
<name>A0A2N5DAD5_9CAUL</name>
<dbReference type="SMART" id="SM00345">
    <property type="entry name" value="HTH_GNTR"/>
    <property type="match status" value="1"/>
</dbReference>
<evidence type="ECO:0000313" key="6">
    <source>
        <dbReference type="Proteomes" id="UP000234479"/>
    </source>
</evidence>
<dbReference type="GO" id="GO:0003677">
    <property type="term" value="F:DNA binding"/>
    <property type="evidence" value="ECO:0007669"/>
    <property type="project" value="UniProtKB-KW"/>
</dbReference>
<dbReference type="InterPro" id="IPR008920">
    <property type="entry name" value="TF_FadR/GntR_C"/>
</dbReference>
<dbReference type="SUPFAM" id="SSF46785">
    <property type="entry name" value="Winged helix' DNA-binding domain"/>
    <property type="match status" value="1"/>
</dbReference>
<gene>
    <name evidence="5" type="ORF">SGCZBJ_16860</name>
</gene>
<dbReference type="InterPro" id="IPR011711">
    <property type="entry name" value="GntR_C"/>
</dbReference>
<dbReference type="GO" id="GO:0003700">
    <property type="term" value="F:DNA-binding transcription factor activity"/>
    <property type="evidence" value="ECO:0007669"/>
    <property type="project" value="InterPro"/>
</dbReference>
<evidence type="ECO:0000259" key="4">
    <source>
        <dbReference type="PROSITE" id="PS50949"/>
    </source>
</evidence>
<evidence type="ECO:0000256" key="1">
    <source>
        <dbReference type="ARBA" id="ARBA00023015"/>
    </source>
</evidence>
<dbReference type="OrthoDB" id="9028214at2"/>
<dbReference type="Pfam" id="PF07729">
    <property type="entry name" value="FCD"/>
    <property type="match status" value="1"/>
</dbReference>
<dbReference type="PROSITE" id="PS50949">
    <property type="entry name" value="HTH_GNTR"/>
    <property type="match status" value="1"/>
</dbReference>
<dbReference type="InterPro" id="IPR036388">
    <property type="entry name" value="WH-like_DNA-bd_sf"/>
</dbReference>
<dbReference type="EMBL" id="PJRS01000034">
    <property type="protein sequence ID" value="PLR23025.1"/>
    <property type="molecule type" value="Genomic_DNA"/>
</dbReference>
<dbReference type="PRINTS" id="PR00035">
    <property type="entry name" value="HTHGNTR"/>
</dbReference>
<organism evidence="5 6">
    <name type="scientific">Caulobacter zeae</name>
    <dbReference type="NCBI Taxonomy" id="2055137"/>
    <lineage>
        <taxon>Bacteria</taxon>
        <taxon>Pseudomonadati</taxon>
        <taxon>Pseudomonadota</taxon>
        <taxon>Alphaproteobacteria</taxon>
        <taxon>Caulobacterales</taxon>
        <taxon>Caulobacteraceae</taxon>
        <taxon>Caulobacter</taxon>
    </lineage>
</organism>
<dbReference type="Gene3D" id="1.20.120.530">
    <property type="entry name" value="GntR ligand-binding domain-like"/>
    <property type="match status" value="1"/>
</dbReference>
<protein>
    <submittedName>
        <fullName evidence="5">FadR family transcriptional regulator</fullName>
    </submittedName>
</protein>
<dbReference type="PANTHER" id="PTHR43537:SF44">
    <property type="entry name" value="GNTR FAMILY REGULATORY PROTEIN"/>
    <property type="match status" value="1"/>
</dbReference>
<dbReference type="PANTHER" id="PTHR43537">
    <property type="entry name" value="TRANSCRIPTIONAL REGULATOR, GNTR FAMILY"/>
    <property type="match status" value="1"/>
</dbReference>
<evidence type="ECO:0000256" key="2">
    <source>
        <dbReference type="ARBA" id="ARBA00023125"/>
    </source>
</evidence>
<reference evidence="5 6" key="1">
    <citation type="submission" date="2017-12" db="EMBL/GenBank/DDBJ databases">
        <title>The genome sequence of Caulobacter sp. 410.</title>
        <authorList>
            <person name="Gao J."/>
            <person name="Mao X."/>
            <person name="Sun J."/>
        </authorList>
    </citation>
    <scope>NUCLEOTIDE SEQUENCE [LARGE SCALE GENOMIC DNA]</scope>
    <source>
        <strain evidence="5 6">410</strain>
    </source>
</reference>
<keyword evidence="3" id="KW-0804">Transcription</keyword>
<dbReference type="RefSeq" id="WP_101719154.1">
    <property type="nucleotide sequence ID" value="NZ_PJRS01000034.1"/>
</dbReference>
<evidence type="ECO:0000313" key="5">
    <source>
        <dbReference type="EMBL" id="PLR23025.1"/>
    </source>
</evidence>
<dbReference type="AlphaFoldDB" id="A0A2N5DAD5"/>
<dbReference type="Gene3D" id="1.10.10.10">
    <property type="entry name" value="Winged helix-like DNA-binding domain superfamily/Winged helix DNA-binding domain"/>
    <property type="match status" value="1"/>
</dbReference>
<keyword evidence="6" id="KW-1185">Reference proteome</keyword>
<sequence length="241" mass="27158">MRAATPHKSVTDTIVQDLGAAIVTGRYDGAPFPTEQELADRYGAARTVTREAVKMLVSKGLLSSRRRRGIVIESEDSWNLLDPDVMRWMLQREFSLDLLIEFTEIRLSIEPGAAALAAKRADGDQRAAIDLAVKRMFAADQGEDDPLLSDIAFHVAVLRASGNRFYRQHCELIDTALRFSIRKTNDLKGVRFASAEDHKRVADAILAGHVREAETRMRDLIGGALDLMQRSRDEERRRERR</sequence>